<keyword evidence="2 5" id="KW-0547">Nucleotide-binding</keyword>
<evidence type="ECO:0000256" key="4">
    <source>
        <dbReference type="ARBA" id="ARBA00023186"/>
    </source>
</evidence>
<dbReference type="GeneID" id="96955011"/>
<evidence type="ECO:0000256" key="1">
    <source>
        <dbReference type="ARBA" id="ARBA00008020"/>
    </source>
</evidence>
<dbReference type="InterPro" id="IPR027413">
    <property type="entry name" value="GROEL-like_equatorial_sf"/>
</dbReference>
<dbReference type="NCBIfam" id="NF041082">
    <property type="entry name" value="thermosome_alpha"/>
    <property type="match status" value="1"/>
</dbReference>
<dbReference type="InterPro" id="IPR027409">
    <property type="entry name" value="GroEL-like_apical_dom_sf"/>
</dbReference>
<dbReference type="Proteomes" id="UP001596434">
    <property type="component" value="Unassembled WGS sequence"/>
</dbReference>
<dbReference type="InterPro" id="IPR002194">
    <property type="entry name" value="Chaperonin_TCP-1_CS"/>
</dbReference>
<dbReference type="SUPFAM" id="SSF52029">
    <property type="entry name" value="GroEL apical domain-like"/>
    <property type="match status" value="1"/>
</dbReference>
<name>A0ABD6A128_9EURY</name>
<evidence type="ECO:0000313" key="7">
    <source>
        <dbReference type="Proteomes" id="UP001596434"/>
    </source>
</evidence>
<proteinExistence type="inferred from homology"/>
<accession>A0ABD6A128</accession>
<dbReference type="SUPFAM" id="SSF54849">
    <property type="entry name" value="GroEL-intermediate domain like"/>
    <property type="match status" value="1"/>
</dbReference>
<gene>
    <name evidence="6" type="primary">thsA</name>
    <name evidence="6" type="ORF">ACFQKE_15135</name>
</gene>
<dbReference type="Gene3D" id="1.10.560.10">
    <property type="entry name" value="GroEL-like equatorial domain"/>
    <property type="match status" value="1"/>
</dbReference>
<dbReference type="EMBL" id="JBHTAT010000001">
    <property type="protein sequence ID" value="MFC7256618.1"/>
    <property type="molecule type" value="Genomic_DNA"/>
</dbReference>
<organism evidence="6 7">
    <name type="scientific">Haloplanus litoreus</name>
    <dbReference type="NCBI Taxonomy" id="767515"/>
    <lineage>
        <taxon>Archaea</taxon>
        <taxon>Methanobacteriati</taxon>
        <taxon>Methanobacteriota</taxon>
        <taxon>Stenosarchaea group</taxon>
        <taxon>Halobacteria</taxon>
        <taxon>Halobacteriales</taxon>
        <taxon>Haloferacaceae</taxon>
        <taxon>Haloplanus</taxon>
    </lineage>
</organism>
<dbReference type="InterPro" id="IPR053374">
    <property type="entry name" value="TCP-1_chaperonin"/>
</dbReference>
<dbReference type="PANTHER" id="PTHR11353">
    <property type="entry name" value="CHAPERONIN"/>
    <property type="match status" value="1"/>
</dbReference>
<dbReference type="PROSITE" id="PS00995">
    <property type="entry name" value="TCP1_3"/>
    <property type="match status" value="1"/>
</dbReference>
<dbReference type="SUPFAM" id="SSF48592">
    <property type="entry name" value="GroEL equatorial domain-like"/>
    <property type="match status" value="1"/>
</dbReference>
<dbReference type="Gene3D" id="3.30.260.10">
    <property type="entry name" value="TCP-1-like chaperonin intermediate domain"/>
    <property type="match status" value="1"/>
</dbReference>
<reference evidence="6 7" key="1">
    <citation type="journal article" date="2019" name="Int. J. Syst. Evol. Microbiol.">
        <title>The Global Catalogue of Microorganisms (GCM) 10K type strain sequencing project: providing services to taxonomists for standard genome sequencing and annotation.</title>
        <authorList>
            <consortium name="The Broad Institute Genomics Platform"/>
            <consortium name="The Broad Institute Genome Sequencing Center for Infectious Disease"/>
            <person name="Wu L."/>
            <person name="Ma J."/>
        </authorList>
    </citation>
    <scope>NUCLEOTIDE SEQUENCE [LARGE SCALE GENOMIC DNA]</scope>
    <source>
        <strain evidence="6 7">GX21</strain>
    </source>
</reference>
<dbReference type="GO" id="GO:0005524">
    <property type="term" value="F:ATP binding"/>
    <property type="evidence" value="ECO:0007669"/>
    <property type="project" value="UniProtKB-KW"/>
</dbReference>
<dbReference type="RefSeq" id="WP_379705701.1">
    <property type="nucleotide sequence ID" value="NZ_JBHTAT010000001.1"/>
</dbReference>
<dbReference type="InterPro" id="IPR054827">
    <property type="entry name" value="thermosome_alpha"/>
</dbReference>
<comment type="caution">
    <text evidence="6">The sequence shown here is derived from an EMBL/GenBank/DDBJ whole genome shotgun (WGS) entry which is preliminary data.</text>
</comment>
<dbReference type="PRINTS" id="PR00304">
    <property type="entry name" value="TCOMPLEXTCP1"/>
</dbReference>
<dbReference type="NCBIfam" id="NF041083">
    <property type="entry name" value="thermosome_beta"/>
    <property type="match status" value="1"/>
</dbReference>
<evidence type="ECO:0000313" key="6">
    <source>
        <dbReference type="EMBL" id="MFC7256618.1"/>
    </source>
</evidence>
<dbReference type="InterPro" id="IPR027410">
    <property type="entry name" value="TCP-1-like_intermed_sf"/>
</dbReference>
<keyword evidence="7" id="KW-1185">Reference proteome</keyword>
<dbReference type="PROSITE" id="PS00750">
    <property type="entry name" value="TCP1_1"/>
    <property type="match status" value="1"/>
</dbReference>
<dbReference type="InterPro" id="IPR002423">
    <property type="entry name" value="Cpn60/GroEL/TCP-1"/>
</dbReference>
<keyword evidence="3 5" id="KW-0067">ATP-binding</keyword>
<dbReference type="Gene3D" id="3.50.7.10">
    <property type="entry name" value="GroEL"/>
    <property type="match status" value="1"/>
</dbReference>
<dbReference type="PROSITE" id="PS00751">
    <property type="entry name" value="TCP1_2"/>
    <property type="match status" value="1"/>
</dbReference>
<dbReference type="Pfam" id="PF00118">
    <property type="entry name" value="Cpn60_TCP1"/>
    <property type="match status" value="1"/>
</dbReference>
<dbReference type="AlphaFoldDB" id="A0ABD6A128"/>
<protein>
    <submittedName>
        <fullName evidence="6">Thermosome subunit alpha</fullName>
    </submittedName>
</protein>
<evidence type="ECO:0000256" key="2">
    <source>
        <dbReference type="ARBA" id="ARBA00022741"/>
    </source>
</evidence>
<dbReference type="InterPro" id="IPR017998">
    <property type="entry name" value="Chaperone_TCP-1"/>
</dbReference>
<keyword evidence="4 5" id="KW-0143">Chaperone</keyword>
<evidence type="ECO:0000256" key="3">
    <source>
        <dbReference type="ARBA" id="ARBA00022840"/>
    </source>
</evidence>
<evidence type="ECO:0000256" key="5">
    <source>
        <dbReference type="RuleBase" id="RU004187"/>
    </source>
</evidence>
<sequence>MSARTHQPLYILTEGAQRTQGRSAQESNIRAGKVVANAVRTTLGPRGMDKMLVDASGTVVVTNDGATILGEMDIEHPAAKMIVEVAESQEESVGDGTTTAAVLAGELLVRAESLLDGDVHPTVVVEGYDEAVGIALATLDELTLAESEGAAAPRSDGDAVGLDDDLLARVAESSMTGKGTGDVEADVLAERVVAAVRRATDDDGHVDRERIHVVPRTGASSGATRLVEGVVVDTDPVADAMPHSVEDATVAVVDVKLDVRKGSVDTEYSITNADQFDAALAAEETELRGYATALADADVDVVFCTEAIDDRVASHLAREGILAFANVNGSDARAIARAVDARRLGSLTDFDADDLGHADAVDIERYGTDDLVVVEGGAAAAAATLLVRGSTDHVVDELERAVTDAVDAAVAAVESGGVVPGAGATEIALADAVRAAAAGVEGRKQLAVEAFAEALDALPRTLAENAGMDPIDALVDLRARHEAGERVGIIAGGQHGAVDDPVEHGIVDPAAVKREALESAAEAATMILRIDDVIAAR</sequence>
<comment type="similarity">
    <text evidence="1 5">Belongs to the TCP-1 chaperonin family.</text>
</comment>